<organism evidence="2 3">
    <name type="scientific">Methanolobus vulcani</name>
    <dbReference type="NCBI Taxonomy" id="38026"/>
    <lineage>
        <taxon>Archaea</taxon>
        <taxon>Methanobacteriati</taxon>
        <taxon>Methanobacteriota</taxon>
        <taxon>Stenosarchaea group</taxon>
        <taxon>Methanomicrobia</taxon>
        <taxon>Methanosarcinales</taxon>
        <taxon>Methanosarcinaceae</taxon>
        <taxon>Methanolobus</taxon>
    </lineage>
</organism>
<name>A0A7Z7B373_9EURY</name>
<gene>
    <name evidence="2" type="ORF">SAMN04488589_2351</name>
</gene>
<keyword evidence="3" id="KW-1185">Reference proteome</keyword>
<dbReference type="PANTHER" id="PTHR35535">
    <property type="entry name" value="HEAT SHOCK PROTEIN HSLJ"/>
    <property type="match status" value="1"/>
</dbReference>
<dbReference type="Gene3D" id="2.40.128.270">
    <property type="match status" value="1"/>
</dbReference>
<reference evidence="2 3" key="1">
    <citation type="submission" date="2016-10" db="EMBL/GenBank/DDBJ databases">
        <authorList>
            <person name="Varghese N."/>
            <person name="Submissions S."/>
        </authorList>
    </citation>
    <scope>NUCLEOTIDE SEQUENCE [LARGE SCALE GENOMIC DNA]</scope>
    <source>
        <strain evidence="2 3">PL 12/M</strain>
    </source>
</reference>
<feature type="domain" description="DUF306" evidence="1">
    <location>
        <begin position="68"/>
        <end position="155"/>
    </location>
</feature>
<evidence type="ECO:0000313" key="3">
    <source>
        <dbReference type="Proteomes" id="UP000199259"/>
    </source>
</evidence>
<dbReference type="InterPro" id="IPR005184">
    <property type="entry name" value="DUF306_Meta_HslJ"/>
</dbReference>
<protein>
    <submittedName>
        <fullName evidence="2">Heat shock protein HslJ</fullName>
    </submittedName>
</protein>
<evidence type="ECO:0000313" key="2">
    <source>
        <dbReference type="EMBL" id="SDG17261.1"/>
    </source>
</evidence>
<dbReference type="Pfam" id="PF03724">
    <property type="entry name" value="META"/>
    <property type="match status" value="1"/>
</dbReference>
<evidence type="ECO:0000259" key="1">
    <source>
        <dbReference type="Pfam" id="PF03724"/>
    </source>
</evidence>
<dbReference type="PROSITE" id="PS51257">
    <property type="entry name" value="PROKAR_LIPOPROTEIN"/>
    <property type="match status" value="1"/>
</dbReference>
<dbReference type="EMBL" id="FNCA01000008">
    <property type="protein sequence ID" value="SDG17261.1"/>
    <property type="molecule type" value="Genomic_DNA"/>
</dbReference>
<dbReference type="InterPro" id="IPR038670">
    <property type="entry name" value="HslJ-like_sf"/>
</dbReference>
<dbReference type="InterPro" id="IPR053147">
    <property type="entry name" value="Hsp_HslJ-like"/>
</dbReference>
<keyword evidence="2" id="KW-0346">Stress response</keyword>
<dbReference type="OrthoDB" id="140758at2157"/>
<sequence>MRLTDKVIRTLIVLSMLTIAISVSACMDKDTGQENNQENVEVTAESISNVTWEWTGTIEADAKTPLVVPDPKRYTIKFMEDGTYYIVADCNTGSGTYVLDNNRITLNPGPMTLMACGEDSIDNKYLAYLGNVDSVVLEGEQLKLYLKGSDDRMLFSLQY</sequence>
<dbReference type="Proteomes" id="UP000199259">
    <property type="component" value="Unassembled WGS sequence"/>
</dbReference>
<comment type="caution">
    <text evidence="2">The sequence shown here is derived from an EMBL/GenBank/DDBJ whole genome shotgun (WGS) entry which is preliminary data.</text>
</comment>
<dbReference type="PANTHER" id="PTHR35535:SF2">
    <property type="entry name" value="DUF306 DOMAIN-CONTAINING PROTEIN"/>
    <property type="match status" value="1"/>
</dbReference>
<proteinExistence type="predicted"/>
<accession>A0A7Z7B373</accession>
<dbReference type="AlphaFoldDB" id="A0A7Z7B373"/>
<dbReference type="RefSeq" id="WP_091710635.1">
    <property type="nucleotide sequence ID" value="NZ_FNCA01000008.1"/>
</dbReference>